<organism evidence="1 2">
    <name type="scientific">Aristaeella lactis</name>
    <dbReference type="NCBI Taxonomy" id="3046383"/>
    <lineage>
        <taxon>Bacteria</taxon>
        <taxon>Bacillati</taxon>
        <taxon>Bacillota</taxon>
        <taxon>Clostridia</taxon>
        <taxon>Eubacteriales</taxon>
        <taxon>Aristaeellaceae</taxon>
        <taxon>Aristaeella</taxon>
    </lineage>
</organism>
<dbReference type="EMBL" id="FWXZ01000002">
    <property type="protein sequence ID" value="SMC48459.1"/>
    <property type="molecule type" value="Genomic_DNA"/>
</dbReference>
<proteinExistence type="predicted"/>
<reference evidence="1" key="1">
    <citation type="submission" date="2017-04" db="EMBL/GenBank/DDBJ databases">
        <authorList>
            <person name="Varghese N."/>
            <person name="Submissions S."/>
        </authorList>
    </citation>
    <scope>NUCLEOTIDE SEQUENCE</scope>
    <source>
        <strain evidence="1">WTE2008</strain>
    </source>
</reference>
<evidence type="ECO:0000313" key="2">
    <source>
        <dbReference type="Proteomes" id="UP000192328"/>
    </source>
</evidence>
<accession>A0AC61PJJ4</accession>
<dbReference type="Proteomes" id="UP000192328">
    <property type="component" value="Unassembled WGS sequence"/>
</dbReference>
<evidence type="ECO:0000313" key="1">
    <source>
        <dbReference type="EMBL" id="SMC48459.1"/>
    </source>
</evidence>
<keyword evidence="2" id="KW-1185">Reference proteome</keyword>
<name>A0AC61PJJ4_9FIRM</name>
<comment type="caution">
    <text evidence="1">The sequence shown here is derived from an EMBL/GenBank/DDBJ whole genome shotgun (WGS) entry which is preliminary data.</text>
</comment>
<sequence>MSSPTPSVKRRKKRQAISISRVIALTFLGIILCGAILLALPVSSRNGQSAGPVTALFTATSATCVTGLVLADTWSQWSNFGQVVILMMIEIGGLGFMSAASLAWFSLRRKISIQQQLVMAESIGSNMNDVVEHQKRLLIRAFTVEGVGAAILTARFLTEYPFPLALKLGIFHSVSAFCNAGFDVLGFIRPGASLIVYQTDPVICLTLSALVILGGLGFLVWDELLRERHPKKWSVYTKLVMITTGVLLVGGTLLFCALEWRNPSTLGTMRGPQKVLAAFFQSMTLRTAGFAGVDQGLLTPAGKAVSIFMMLIGGSSGSTAGGLKTVTFVVLLLFLWNRMRGRRTVSIFHRTISDDHVLNAITIFMLMVLLSFAGATVICATSPVGFADSLYETVSAIGTVGLTAGATPRLSIVSKFMIILFMYFGRVGLLTISFGFLKKKPSGEQYKFANTDLLIG</sequence>
<protein>
    <submittedName>
        <fullName evidence="1">Trk system potassium uptake protein TrkH</fullName>
    </submittedName>
</protein>
<gene>
    <name evidence="1" type="ORF">SAMN06297397_0991</name>
</gene>